<dbReference type="EMBL" id="ML209314">
    <property type="protein sequence ID" value="TFK58531.1"/>
    <property type="molecule type" value="Genomic_DNA"/>
</dbReference>
<name>A0ACD2ZYQ9_9AGAR</name>
<evidence type="ECO:0000313" key="1">
    <source>
        <dbReference type="EMBL" id="TFK58531.1"/>
    </source>
</evidence>
<evidence type="ECO:0000313" key="2">
    <source>
        <dbReference type="Proteomes" id="UP000308600"/>
    </source>
</evidence>
<reference evidence="1 2" key="1">
    <citation type="journal article" date="2019" name="Nat. Ecol. Evol.">
        <title>Megaphylogeny resolves global patterns of mushroom evolution.</title>
        <authorList>
            <person name="Varga T."/>
            <person name="Krizsan K."/>
            <person name="Foldi C."/>
            <person name="Dima B."/>
            <person name="Sanchez-Garcia M."/>
            <person name="Sanchez-Ramirez S."/>
            <person name="Szollosi G.J."/>
            <person name="Szarkandi J.G."/>
            <person name="Papp V."/>
            <person name="Albert L."/>
            <person name="Andreopoulos W."/>
            <person name="Angelini C."/>
            <person name="Antonin V."/>
            <person name="Barry K.W."/>
            <person name="Bougher N.L."/>
            <person name="Buchanan P."/>
            <person name="Buyck B."/>
            <person name="Bense V."/>
            <person name="Catcheside P."/>
            <person name="Chovatia M."/>
            <person name="Cooper J."/>
            <person name="Damon W."/>
            <person name="Desjardin D."/>
            <person name="Finy P."/>
            <person name="Geml J."/>
            <person name="Haridas S."/>
            <person name="Hughes K."/>
            <person name="Justo A."/>
            <person name="Karasinski D."/>
            <person name="Kautmanova I."/>
            <person name="Kiss B."/>
            <person name="Kocsube S."/>
            <person name="Kotiranta H."/>
            <person name="LaButti K.M."/>
            <person name="Lechner B.E."/>
            <person name="Liimatainen K."/>
            <person name="Lipzen A."/>
            <person name="Lukacs Z."/>
            <person name="Mihaltcheva S."/>
            <person name="Morgado L.N."/>
            <person name="Niskanen T."/>
            <person name="Noordeloos M.E."/>
            <person name="Ohm R.A."/>
            <person name="Ortiz-Santana B."/>
            <person name="Ovrebo C."/>
            <person name="Racz N."/>
            <person name="Riley R."/>
            <person name="Savchenko A."/>
            <person name="Shiryaev A."/>
            <person name="Soop K."/>
            <person name="Spirin V."/>
            <person name="Szebenyi C."/>
            <person name="Tomsovsky M."/>
            <person name="Tulloss R.E."/>
            <person name="Uehling J."/>
            <person name="Grigoriev I.V."/>
            <person name="Vagvolgyi C."/>
            <person name="Papp T."/>
            <person name="Martin F.M."/>
            <person name="Miettinen O."/>
            <person name="Hibbett D.S."/>
            <person name="Nagy L.G."/>
        </authorList>
    </citation>
    <scope>NUCLEOTIDE SEQUENCE [LARGE SCALE GENOMIC DNA]</scope>
    <source>
        <strain evidence="1 2">NL-1719</strain>
    </source>
</reference>
<accession>A0ACD2ZYQ9</accession>
<protein>
    <submittedName>
        <fullName evidence="1">Uncharacterized protein</fullName>
    </submittedName>
</protein>
<sequence>MDSLQNAILSLEISTGVGQSCRCGKGNAIYRCIDCFCSPTLCHACIVVDHTLNPFHRLEKWSGTYFSRISFNDAGGAIHLGHGGQRCHNILPQSGRLITIVHTTGIHTIFATFCGCLDAKSDLLQLTEACLFPATVKSPDTALTFAFLEDLHVHILTSKKSVYDHHSAIQRLTNATSPQSVPNRYHESTRVLRLWRNLTLTRRGGQAHQIDAHFPHRLPKSLAVRCFACPEIGFNVDKAVVDAAAETESHKYTLFLSLDGNFRLQRAEKRHDPDDIALVDGHAYFVNDAQYQEYLKDITPSSDDSTCAQLRAVRMQNKLKFKNAAITGVISVQCARHGHYMPQGTADLEKGEAYARSDYVLIRVLDEAGSQRWIVVSYDIWCQYRKNLAKRVEQHFPNHLPIIDHVRGAVPKMHVKGHMEECQLRWSFNYLPNSGETCGEKIETSWAEQNQSAGSTKQQNAGHRHDSLDDIFGFWNWNKLITLGSLPFLSLSRRLVKNKERLDDLTKSLSKSHTAATVEGWRKEDITPKKIGGVWSSVYIARSKKGRPPSQLKAYQELINQERITAMAGHRKVGDAAFISKGLRIEAEQCRIRALLTSDDPSESAIASARLSLQNTLREWSTTQGQYFPTLRDSLPNPNLAIPEDVSLCLPSQWAVNRPPELNHFVLIERALREGQCHDALDSLRTAIKTFNANYRDKQASVRGQHANTRAQAFLNTLEKDKVSALDKYNRARHALLNLGLSPDDKSLQPLTKSQLWGRDMGVPAELGASKKPEPWFWVVGRPSGLSVAEENDWNYEGTQLRLRILATILSNVFHS</sequence>
<dbReference type="Proteomes" id="UP000308600">
    <property type="component" value="Unassembled WGS sequence"/>
</dbReference>
<proteinExistence type="predicted"/>
<gene>
    <name evidence="1" type="ORF">BDN72DRAFT_781981</name>
</gene>
<organism evidence="1 2">
    <name type="scientific">Pluteus cervinus</name>
    <dbReference type="NCBI Taxonomy" id="181527"/>
    <lineage>
        <taxon>Eukaryota</taxon>
        <taxon>Fungi</taxon>
        <taxon>Dikarya</taxon>
        <taxon>Basidiomycota</taxon>
        <taxon>Agaricomycotina</taxon>
        <taxon>Agaricomycetes</taxon>
        <taxon>Agaricomycetidae</taxon>
        <taxon>Agaricales</taxon>
        <taxon>Pluteineae</taxon>
        <taxon>Pluteaceae</taxon>
        <taxon>Pluteus</taxon>
    </lineage>
</organism>
<keyword evidence="2" id="KW-1185">Reference proteome</keyword>